<evidence type="ECO:0000313" key="9">
    <source>
        <dbReference type="Proteomes" id="UP001059836"/>
    </source>
</evidence>
<dbReference type="InterPro" id="IPR045854">
    <property type="entry name" value="NO2/SO3_Rdtase_4Fe4S_sf"/>
</dbReference>
<evidence type="ECO:0000256" key="4">
    <source>
        <dbReference type="ARBA" id="ARBA00023002"/>
    </source>
</evidence>
<keyword evidence="4" id="KW-0560">Oxidoreductase</keyword>
<accession>A0ABX6IHL5</accession>
<protein>
    <submittedName>
        <fullName evidence="8">Precorrin-3B synthase</fullName>
    </submittedName>
</protein>
<evidence type="ECO:0000259" key="7">
    <source>
        <dbReference type="Pfam" id="PF03460"/>
    </source>
</evidence>
<dbReference type="Gene3D" id="3.90.480.20">
    <property type="match status" value="1"/>
</dbReference>
<gene>
    <name evidence="8" type="ORF">GII31_10785</name>
</gene>
<keyword evidence="6" id="KW-0411">Iron-sulfur</keyword>
<evidence type="ECO:0000256" key="2">
    <source>
        <dbReference type="ARBA" id="ARBA00022617"/>
    </source>
</evidence>
<keyword evidence="1" id="KW-0004">4Fe-4S</keyword>
<dbReference type="Pfam" id="PF03460">
    <property type="entry name" value="NIR_SIR_ferr"/>
    <property type="match status" value="1"/>
</dbReference>
<keyword evidence="3" id="KW-0479">Metal-binding</keyword>
<dbReference type="EMBL" id="CP045809">
    <property type="protein sequence ID" value="QHN35304.1"/>
    <property type="molecule type" value="Genomic_DNA"/>
</dbReference>
<dbReference type="SUPFAM" id="SSF56014">
    <property type="entry name" value="Nitrite and sulphite reductase 4Fe-4S domain-like"/>
    <property type="match status" value="1"/>
</dbReference>
<evidence type="ECO:0000256" key="6">
    <source>
        <dbReference type="ARBA" id="ARBA00023014"/>
    </source>
</evidence>
<dbReference type="RefSeq" id="WP_213249411.1">
    <property type="nucleotide sequence ID" value="NZ_CP045806.1"/>
</dbReference>
<dbReference type="PANTHER" id="PTHR32439">
    <property type="entry name" value="FERREDOXIN--NITRITE REDUCTASE, CHLOROPLASTIC"/>
    <property type="match status" value="1"/>
</dbReference>
<name>A0ABX6IHL5_9ACTN</name>
<evidence type="ECO:0000256" key="5">
    <source>
        <dbReference type="ARBA" id="ARBA00023004"/>
    </source>
</evidence>
<proteinExistence type="predicted"/>
<dbReference type="PANTHER" id="PTHR32439:SF9">
    <property type="entry name" value="BLR3264 PROTEIN"/>
    <property type="match status" value="1"/>
</dbReference>
<organism evidence="8 9">
    <name type="scientific">Gordonia pseudamarae</name>
    <dbReference type="NCBI Taxonomy" id="2831662"/>
    <lineage>
        <taxon>Bacteria</taxon>
        <taxon>Bacillati</taxon>
        <taxon>Actinomycetota</taxon>
        <taxon>Actinomycetes</taxon>
        <taxon>Mycobacteriales</taxon>
        <taxon>Gordoniaceae</taxon>
        <taxon>Gordonia</taxon>
    </lineage>
</organism>
<sequence>MPDTHRDRSDRCPGVHATHTAADGALARIRLPGGRVRPPQLEALATATEEFGDGYLELTARGNVQIRGVEDGVGLAELMTAAGLAAAATNDRARNIALSPLTGRIGGVADVGDVCAELDAIVGSDAMLTGLSGRFLFGIDDGRCDVIARHPDIAVLARSADTVDVLLGDQPLGSAPTTDAAAALAALARDKVDVAPQPWRIGDLTDVEREEIIIRARDRLAPPVGPITQVAPSPSPIVGWFDQDDGAVLLGAVVELARVPAQLLHFLAAVNKPVIVTGDREILLCDLDEAVAETVVRVLAPMGLTFDASSPWASVTCCVGSPGCGRAHAPVRDDLLARVDGGPVTGREHWSGCERGCGAPTGAHLLVEAHPDGYRRAHVHG</sequence>
<dbReference type="InterPro" id="IPR036136">
    <property type="entry name" value="Nit/Sulf_reduc_fer-like_dom_sf"/>
</dbReference>
<reference evidence="8" key="1">
    <citation type="journal article" date="2021" name="Nat. Microbiol.">
        <title>Cocultivation of an ultrasmall environmental parasitic bacterium with lytic ability against bacteria associated with wastewater foams.</title>
        <authorList>
            <person name="Batinovic S."/>
            <person name="Rose J.J.A."/>
            <person name="Ratcliffe J."/>
            <person name="Seviour R.J."/>
            <person name="Petrovski S."/>
        </authorList>
    </citation>
    <scope>NUCLEOTIDE SEQUENCE</scope>
    <source>
        <strain evidence="8">CON9</strain>
    </source>
</reference>
<dbReference type="InterPro" id="IPR051329">
    <property type="entry name" value="NIR_SIR_4Fe-4S"/>
</dbReference>
<evidence type="ECO:0000256" key="1">
    <source>
        <dbReference type="ARBA" id="ARBA00022485"/>
    </source>
</evidence>
<keyword evidence="5" id="KW-0408">Iron</keyword>
<keyword evidence="9" id="KW-1185">Reference proteome</keyword>
<dbReference type="SUPFAM" id="SSF55124">
    <property type="entry name" value="Nitrite/Sulfite reductase N-terminal domain-like"/>
    <property type="match status" value="2"/>
</dbReference>
<dbReference type="Proteomes" id="UP001059836">
    <property type="component" value="Chromosome"/>
</dbReference>
<evidence type="ECO:0000313" key="8">
    <source>
        <dbReference type="EMBL" id="QHN35304.1"/>
    </source>
</evidence>
<dbReference type="InterPro" id="IPR005117">
    <property type="entry name" value="NiRdtase/SiRdtase_haem-b_fer"/>
</dbReference>
<feature type="domain" description="Nitrite/Sulfite reductase ferredoxin-like" evidence="7">
    <location>
        <begin position="26"/>
        <end position="71"/>
    </location>
</feature>
<keyword evidence="2" id="KW-0349">Heme</keyword>
<evidence type="ECO:0000256" key="3">
    <source>
        <dbReference type="ARBA" id="ARBA00022723"/>
    </source>
</evidence>